<dbReference type="Gramene" id="PRQ17132">
    <property type="protein sequence ID" value="PRQ17132"/>
    <property type="gene ID" value="RchiOBHm_Chr7g0191701"/>
</dbReference>
<evidence type="ECO:0000313" key="3">
    <source>
        <dbReference type="Proteomes" id="UP000238479"/>
    </source>
</evidence>
<dbReference type="InterPro" id="IPR045218">
    <property type="entry name" value="DA1-like"/>
</dbReference>
<reference evidence="2 3" key="1">
    <citation type="journal article" date="2018" name="Nat. Genet.">
        <title>The Rosa genome provides new insights in the design of modern roses.</title>
        <authorList>
            <person name="Bendahmane M."/>
        </authorList>
    </citation>
    <scope>NUCLEOTIDE SEQUENCE [LARGE SCALE GENOMIC DNA]</scope>
    <source>
        <strain evidence="3">cv. Old Blush</strain>
    </source>
</reference>
<dbReference type="EMBL" id="PDCK01000045">
    <property type="protein sequence ID" value="PRQ17132.1"/>
    <property type="molecule type" value="Genomic_DNA"/>
</dbReference>
<proteinExistence type="predicted"/>
<name>A0A2P6P5F3_ROSCH</name>
<feature type="domain" description="Protein DA1-like" evidence="1">
    <location>
        <begin position="2"/>
        <end position="103"/>
    </location>
</feature>
<organism evidence="2 3">
    <name type="scientific">Rosa chinensis</name>
    <name type="common">China rose</name>
    <dbReference type="NCBI Taxonomy" id="74649"/>
    <lineage>
        <taxon>Eukaryota</taxon>
        <taxon>Viridiplantae</taxon>
        <taxon>Streptophyta</taxon>
        <taxon>Embryophyta</taxon>
        <taxon>Tracheophyta</taxon>
        <taxon>Spermatophyta</taxon>
        <taxon>Magnoliopsida</taxon>
        <taxon>eudicotyledons</taxon>
        <taxon>Gunneridae</taxon>
        <taxon>Pentapetalae</taxon>
        <taxon>rosids</taxon>
        <taxon>fabids</taxon>
        <taxon>Rosales</taxon>
        <taxon>Rosaceae</taxon>
        <taxon>Rosoideae</taxon>
        <taxon>Rosoideae incertae sedis</taxon>
        <taxon>Rosa</taxon>
    </lineage>
</organism>
<evidence type="ECO:0000259" key="1">
    <source>
        <dbReference type="Pfam" id="PF12315"/>
    </source>
</evidence>
<dbReference type="PANTHER" id="PTHR24209">
    <property type="entry name" value="PROTEIN DA1-RELATED 2"/>
    <property type="match status" value="1"/>
</dbReference>
<protein>
    <recommendedName>
        <fullName evidence="1">Protein DA1-like domain-containing protein</fullName>
    </recommendedName>
</protein>
<accession>A0A2P6P5F3</accession>
<comment type="caution">
    <text evidence="2">The sequence shown here is derived from an EMBL/GenBank/DDBJ whole genome shotgun (WGS) entry which is preliminary data.</text>
</comment>
<dbReference type="InterPro" id="IPR022087">
    <property type="entry name" value="DA1-like_dom"/>
</dbReference>
<sequence length="223" mass="25399">MGATLAHEMMHGWFRLQGMPWGCENRTEEGICQVMSYKWLQWFSSSGLDTSHKTIQQVQYTRKLKEFLVEEIRCREDEVYGQGFRDAMHAVETFGFKTTLDHAVKNGTLPLPMMDSTRSTATATAVTTTTKKLIRKNTGATPITRLLWKATSNTTKSLWKATAAAITDLLWKAATTYETPRFIIMEGHCHNQYHQGQSHKNLQEGMSLSPMLLVFIGILIEHR</sequence>
<keyword evidence="3" id="KW-1185">Reference proteome</keyword>
<dbReference type="GO" id="GO:0043130">
    <property type="term" value="F:ubiquitin binding"/>
    <property type="evidence" value="ECO:0007669"/>
    <property type="project" value="TreeGrafter"/>
</dbReference>
<dbReference type="PANTHER" id="PTHR24209:SF31">
    <property type="entry name" value="PROTEIN DA1-LIKE ISOFORM X1"/>
    <property type="match status" value="1"/>
</dbReference>
<evidence type="ECO:0000313" key="2">
    <source>
        <dbReference type="EMBL" id="PRQ17132.1"/>
    </source>
</evidence>
<gene>
    <name evidence="2" type="ORF">RchiOBHm_Chr7g0191701</name>
</gene>
<dbReference type="Proteomes" id="UP000238479">
    <property type="component" value="Chromosome 7"/>
</dbReference>
<dbReference type="AlphaFoldDB" id="A0A2P6P5F3"/>
<dbReference type="Pfam" id="PF12315">
    <property type="entry name" value="DA1-like"/>
    <property type="match status" value="1"/>
</dbReference>
<dbReference type="STRING" id="74649.A0A2P6P5F3"/>